<dbReference type="InterPro" id="IPR036691">
    <property type="entry name" value="Endo/exonu/phosph_ase_sf"/>
</dbReference>
<evidence type="ECO:0000256" key="1">
    <source>
        <dbReference type="SAM" id="MobiDB-lite"/>
    </source>
</evidence>
<comment type="caution">
    <text evidence="2">The sequence shown here is derived from an EMBL/GenBank/DDBJ whole genome shotgun (WGS) entry which is preliminary data.</text>
</comment>
<evidence type="ECO:0000313" key="2">
    <source>
        <dbReference type="EMBL" id="KAK6726435.1"/>
    </source>
</evidence>
<gene>
    <name evidence="2" type="primary">Necator_chrI.g757</name>
    <name evidence="2" type="ORF">RB195_004635</name>
</gene>
<dbReference type="Proteomes" id="UP001303046">
    <property type="component" value="Unassembled WGS sequence"/>
</dbReference>
<keyword evidence="3" id="KW-1185">Reference proteome</keyword>
<organism evidence="2 3">
    <name type="scientific">Necator americanus</name>
    <name type="common">Human hookworm</name>
    <dbReference type="NCBI Taxonomy" id="51031"/>
    <lineage>
        <taxon>Eukaryota</taxon>
        <taxon>Metazoa</taxon>
        <taxon>Ecdysozoa</taxon>
        <taxon>Nematoda</taxon>
        <taxon>Chromadorea</taxon>
        <taxon>Rhabditida</taxon>
        <taxon>Rhabditina</taxon>
        <taxon>Rhabditomorpha</taxon>
        <taxon>Strongyloidea</taxon>
        <taxon>Ancylostomatidae</taxon>
        <taxon>Bunostominae</taxon>
        <taxon>Necator</taxon>
    </lineage>
</organism>
<dbReference type="EMBL" id="JAVFWL010000001">
    <property type="protein sequence ID" value="KAK6726435.1"/>
    <property type="molecule type" value="Genomic_DNA"/>
</dbReference>
<feature type="region of interest" description="Disordered" evidence="1">
    <location>
        <begin position="238"/>
        <end position="259"/>
    </location>
</feature>
<dbReference type="Gene3D" id="3.60.10.10">
    <property type="entry name" value="Endonuclease/exonuclease/phosphatase"/>
    <property type="match status" value="1"/>
</dbReference>
<accession>A0ABR1BMJ5</accession>
<protein>
    <recommendedName>
        <fullName evidence="4">Reverse transcriptase domain-containing protein</fullName>
    </recommendedName>
</protein>
<name>A0ABR1BMJ5_NECAM</name>
<evidence type="ECO:0008006" key="4">
    <source>
        <dbReference type="Google" id="ProtNLM"/>
    </source>
</evidence>
<evidence type="ECO:0000313" key="3">
    <source>
        <dbReference type="Proteomes" id="UP001303046"/>
    </source>
</evidence>
<dbReference type="PANTHER" id="PTHR19446">
    <property type="entry name" value="REVERSE TRANSCRIPTASES"/>
    <property type="match status" value="1"/>
</dbReference>
<sequence length="432" mass="49194">MATDCVLADLHALLGAAERIKFHLIILQETKCRGSDVRQIKDSTPVIREEKFSSRNVGNELEEVIPNEKSFYKFVVGDFNTKLGKATEEEYRIGRFRLGDRNENGNHLAGLLSDARLFHGDSLFMKKDHRRWTWELLNGATRAEIDHILTNRRWCLLDSSVVPSFCSGSDHRLLRAKIRLSHTMEKNICYRQRRRKEVVYDDCVLKDSLSQGDWHIEEDPNMDYEMLLRGLRTCAERASKPRTHDGTRTSPIIPTGEAPPQILPSEVRVAIKSMKPGTAPGPDFISAEFLRAGGQPLHAILAAHMTSYRHCLDEAQPQEQAGFRQALDHIQTVTRVIEVCREYRLPLVLTFVDYEKAFDSVETNAILSALVDQGADASYVRTLANCYYRCTTRIQLFHRPLTIPIGKEVRQGDTTSPKLFTAALQWIMELLS</sequence>
<proteinExistence type="predicted"/>
<reference evidence="2 3" key="1">
    <citation type="submission" date="2023-08" db="EMBL/GenBank/DDBJ databases">
        <title>A Necator americanus chromosomal reference genome.</title>
        <authorList>
            <person name="Ilik V."/>
            <person name="Petrzelkova K.J."/>
            <person name="Pardy F."/>
            <person name="Fuh T."/>
            <person name="Niatou-Singa F.S."/>
            <person name="Gouil Q."/>
            <person name="Baker L."/>
            <person name="Ritchie M.E."/>
            <person name="Jex A.R."/>
            <person name="Gazzola D."/>
            <person name="Li H."/>
            <person name="Toshio Fujiwara R."/>
            <person name="Zhan B."/>
            <person name="Aroian R.V."/>
            <person name="Pafco B."/>
            <person name="Schwarz E.M."/>
        </authorList>
    </citation>
    <scope>NUCLEOTIDE SEQUENCE [LARGE SCALE GENOMIC DNA]</scope>
    <source>
        <strain evidence="2 3">Aroian</strain>
        <tissue evidence="2">Whole animal</tissue>
    </source>
</reference>
<feature type="compositionally biased region" description="Basic and acidic residues" evidence="1">
    <location>
        <begin position="238"/>
        <end position="247"/>
    </location>
</feature>
<dbReference type="SUPFAM" id="SSF56219">
    <property type="entry name" value="DNase I-like"/>
    <property type="match status" value="1"/>
</dbReference>